<dbReference type="Proteomes" id="UP000236146">
    <property type="component" value="Unassembled WGS sequence"/>
</dbReference>
<dbReference type="AlphaFoldDB" id="A0A2K1SVN1"/>
<evidence type="ECO:0000256" key="1">
    <source>
        <dbReference type="SAM" id="MobiDB-lite"/>
    </source>
</evidence>
<comment type="caution">
    <text evidence="2">The sequence shown here is derived from an EMBL/GenBank/DDBJ whole genome shotgun (WGS) entry which is preliminary data.</text>
</comment>
<accession>A0A2K1SVN1</accession>
<dbReference type="EMBL" id="MNLH01000002">
    <property type="protein sequence ID" value="PNS43565.1"/>
    <property type="molecule type" value="Genomic_DNA"/>
</dbReference>
<gene>
    <name evidence="2" type="ORF">BFS05_03135</name>
</gene>
<reference evidence="2 3" key="1">
    <citation type="submission" date="2016-10" db="EMBL/GenBank/DDBJ databases">
        <authorList>
            <person name="Varghese N."/>
        </authorList>
    </citation>
    <scope>NUCLEOTIDE SEQUENCE [LARGE SCALE GENOMIC DNA]</scope>
    <source>
        <strain evidence="2 3">KA00225</strain>
    </source>
</reference>
<evidence type="ECO:0008006" key="4">
    <source>
        <dbReference type="Google" id="ProtNLM"/>
    </source>
</evidence>
<protein>
    <recommendedName>
        <fullName evidence="4">BAG family molecular chaperone regulator 5</fullName>
    </recommendedName>
</protein>
<evidence type="ECO:0000313" key="2">
    <source>
        <dbReference type="EMBL" id="PNS43565.1"/>
    </source>
</evidence>
<proteinExistence type="predicted"/>
<organism evidence="2 3">
    <name type="scientific">Gardnerella vaginalis</name>
    <dbReference type="NCBI Taxonomy" id="2702"/>
    <lineage>
        <taxon>Bacteria</taxon>
        <taxon>Bacillati</taxon>
        <taxon>Actinomycetota</taxon>
        <taxon>Actinomycetes</taxon>
        <taxon>Bifidobacteriales</taxon>
        <taxon>Bifidobacteriaceae</taxon>
        <taxon>Gardnerella</taxon>
    </lineage>
</organism>
<evidence type="ECO:0000313" key="3">
    <source>
        <dbReference type="Proteomes" id="UP000236146"/>
    </source>
</evidence>
<dbReference type="RefSeq" id="WP_103084544.1">
    <property type="nucleotide sequence ID" value="NZ_JBLLPE010000002.1"/>
</dbReference>
<name>A0A2K1SVN1_GARVA</name>
<feature type="region of interest" description="Disordered" evidence="1">
    <location>
        <begin position="1"/>
        <end position="55"/>
    </location>
</feature>
<sequence>MAYDANKRSPRKHTRVVRGGSELFDADGVKLEPSDLQTSSQRSEDDDQRILNELPPHWGIFSERLG</sequence>
<dbReference type="OrthoDB" id="5150097at2"/>